<dbReference type="GO" id="GO:0072344">
    <property type="term" value="P:rescue of stalled ribosome"/>
    <property type="evidence" value="ECO:0007669"/>
    <property type="project" value="UniProtKB-UniRule"/>
</dbReference>
<keyword evidence="3 5" id="KW-0694">RNA-binding</keyword>
<gene>
    <name evidence="5" type="primary">rqcP</name>
    <name evidence="7" type="ORF">CSB45_13645</name>
</gene>
<organism evidence="7 8">
    <name type="scientific">candidate division KSB3 bacterium</name>
    <dbReference type="NCBI Taxonomy" id="2044937"/>
    <lineage>
        <taxon>Bacteria</taxon>
        <taxon>candidate division KSB3</taxon>
    </lineage>
</organism>
<dbReference type="GO" id="GO:0043023">
    <property type="term" value="F:ribosomal large subunit binding"/>
    <property type="evidence" value="ECO:0007669"/>
    <property type="project" value="UniProtKB-UniRule"/>
</dbReference>
<keyword evidence="2 5" id="KW-0699">rRNA-binding</keyword>
<evidence type="ECO:0000259" key="6">
    <source>
        <dbReference type="SMART" id="SM00363"/>
    </source>
</evidence>
<evidence type="ECO:0000256" key="3">
    <source>
        <dbReference type="ARBA" id="ARBA00022884"/>
    </source>
</evidence>
<dbReference type="InterPro" id="IPR025490">
    <property type="entry name" value="RqcP"/>
</dbReference>
<evidence type="ECO:0000256" key="1">
    <source>
        <dbReference type="ARBA" id="ARBA00022555"/>
    </source>
</evidence>
<evidence type="ECO:0000313" key="8">
    <source>
        <dbReference type="Proteomes" id="UP000229740"/>
    </source>
</evidence>
<dbReference type="AlphaFoldDB" id="A0A2G6E265"/>
<keyword evidence="4 5" id="KW-0648">Protein biosynthesis</keyword>
<proteinExistence type="inferred from homology"/>
<name>A0A2G6E265_9BACT</name>
<dbReference type="Proteomes" id="UP000229740">
    <property type="component" value="Unassembled WGS sequence"/>
</dbReference>
<dbReference type="HAMAP" id="MF_00871">
    <property type="entry name" value="RqcP"/>
    <property type="match status" value="1"/>
</dbReference>
<evidence type="ECO:0000313" key="7">
    <source>
        <dbReference type="EMBL" id="PID55992.1"/>
    </source>
</evidence>
<keyword evidence="1 5" id="KW-0820">tRNA-binding</keyword>
<dbReference type="CDD" id="cd00165">
    <property type="entry name" value="S4"/>
    <property type="match status" value="1"/>
</dbReference>
<dbReference type="GO" id="GO:0019843">
    <property type="term" value="F:rRNA binding"/>
    <property type="evidence" value="ECO:0007669"/>
    <property type="project" value="UniProtKB-UniRule"/>
</dbReference>
<dbReference type="GO" id="GO:0000049">
    <property type="term" value="F:tRNA binding"/>
    <property type="evidence" value="ECO:0007669"/>
    <property type="project" value="UniProtKB-UniRule"/>
</dbReference>
<comment type="caution">
    <text evidence="7">The sequence shown here is derived from an EMBL/GenBank/DDBJ whole genome shotgun (WGS) entry which is preliminary data.</text>
</comment>
<evidence type="ECO:0000256" key="2">
    <source>
        <dbReference type="ARBA" id="ARBA00022730"/>
    </source>
</evidence>
<dbReference type="PIRSF" id="PIRSF038881">
    <property type="entry name" value="RNAbp_HP1423"/>
    <property type="match status" value="1"/>
</dbReference>
<feature type="domain" description="RNA-binding S4" evidence="6">
    <location>
        <begin position="1"/>
        <end position="61"/>
    </location>
</feature>
<sequence>MRLDYFLKVSRLVKRRPFAKEMCDKKLVELNGQTAKAGKELFSGDTITLNFPHRRLKVRVEHVPERAISRKDASTLYSIIEELQECEDELLW</sequence>
<dbReference type="SMART" id="SM00363">
    <property type="entry name" value="S4"/>
    <property type="match status" value="1"/>
</dbReference>
<evidence type="ECO:0000256" key="4">
    <source>
        <dbReference type="ARBA" id="ARBA00022917"/>
    </source>
</evidence>
<accession>A0A2G6E265</accession>
<evidence type="ECO:0000256" key="5">
    <source>
        <dbReference type="HAMAP-Rule" id="MF_00871"/>
    </source>
</evidence>
<comment type="function">
    <text evidence="5">Key component of the ribosome quality control system (RQC), a ribosome-associated complex that mediates the extraction of incompletely synthesized nascent chains from stalled ribosomes and their subsequent degradation. RqcH recruits Ala-charged tRNA, and with RqcP directs the elongation of stalled nascent chains on 50S ribosomal subunits, leading to non-templated C-terminal alanine extensions (Ala tail). The Ala tail promotes nascent chain degradation. RqcP is associated with the translocation-like movement of the peptidyl-tRNA from the A-site into the P-site.</text>
</comment>
<dbReference type="SUPFAM" id="SSF55174">
    <property type="entry name" value="Alpha-L RNA-binding motif"/>
    <property type="match status" value="1"/>
</dbReference>
<dbReference type="InterPro" id="IPR002942">
    <property type="entry name" value="S4_RNA-bd"/>
</dbReference>
<protein>
    <recommendedName>
        <fullName evidence="5">RQC P-site tRNA stabilizing factor</fullName>
        <shortName evidence="5">RqcP</shortName>
    </recommendedName>
    <alternativeName>
        <fullName evidence="5">Ribosome-associated protein quality control protein P</fullName>
    </alternativeName>
</protein>
<dbReference type="Pfam" id="PF01479">
    <property type="entry name" value="S4"/>
    <property type="match status" value="1"/>
</dbReference>
<comment type="similarity">
    <text evidence="5">Belongs to the RqcP family.</text>
</comment>
<dbReference type="InterPro" id="IPR036986">
    <property type="entry name" value="S4_RNA-bd_sf"/>
</dbReference>
<comment type="subunit">
    <text evidence="5">Associates with stalled 50S ribosomal subunits. Binds to RqcH, 23S rRNA and the P-site tRNA. Does not require RqcH for association with 50S subunits.</text>
</comment>
<reference evidence="7 8" key="1">
    <citation type="submission" date="2017-10" db="EMBL/GenBank/DDBJ databases">
        <title>Novel microbial diversity and functional potential in the marine mammal oral microbiome.</title>
        <authorList>
            <person name="Dudek N.K."/>
            <person name="Sun C.L."/>
            <person name="Burstein D."/>
            <person name="Kantor R.S."/>
            <person name="Aliaga Goltsman D.S."/>
            <person name="Bik E.M."/>
            <person name="Thomas B.C."/>
            <person name="Banfield J.F."/>
            <person name="Relman D.A."/>
        </authorList>
    </citation>
    <scope>NUCLEOTIDE SEQUENCE [LARGE SCALE GENOMIC DNA]</scope>
    <source>
        <strain evidence="7">DOLZORAL124_49_17</strain>
    </source>
</reference>
<dbReference type="Gene3D" id="3.10.290.10">
    <property type="entry name" value="RNA-binding S4 domain"/>
    <property type="match status" value="1"/>
</dbReference>
<dbReference type="PROSITE" id="PS50889">
    <property type="entry name" value="S4"/>
    <property type="match status" value="1"/>
</dbReference>
<dbReference type="EMBL" id="PDPS01000040">
    <property type="protein sequence ID" value="PID55992.1"/>
    <property type="molecule type" value="Genomic_DNA"/>
</dbReference>